<dbReference type="PANTHER" id="PTHR10782">
    <property type="entry name" value="ZINC FINGER MIZ DOMAIN-CONTAINING PROTEIN"/>
    <property type="match status" value="1"/>
</dbReference>
<name>A0A6J1CX37_MOMCH</name>
<protein>
    <submittedName>
        <fullName evidence="2">E4 SUMO-protein ligase PIAL2-like isoform X1</fullName>
    </submittedName>
</protein>
<gene>
    <name evidence="2" type="primary">LOC111015363</name>
</gene>
<keyword evidence="1" id="KW-1185">Reference proteome</keyword>
<dbReference type="AlphaFoldDB" id="A0A6J1CX37"/>
<dbReference type="Proteomes" id="UP000504603">
    <property type="component" value="Unplaced"/>
</dbReference>
<accession>A0A6J1CX37</accession>
<proteinExistence type="predicted"/>
<dbReference type="GO" id="GO:0016925">
    <property type="term" value="P:protein sumoylation"/>
    <property type="evidence" value="ECO:0007669"/>
    <property type="project" value="TreeGrafter"/>
</dbReference>
<evidence type="ECO:0000313" key="2">
    <source>
        <dbReference type="RefSeq" id="XP_022146074.1"/>
    </source>
</evidence>
<organism evidence="1 2">
    <name type="scientific">Momordica charantia</name>
    <name type="common">Bitter gourd</name>
    <name type="synonym">Balsam pear</name>
    <dbReference type="NCBI Taxonomy" id="3673"/>
    <lineage>
        <taxon>Eukaryota</taxon>
        <taxon>Viridiplantae</taxon>
        <taxon>Streptophyta</taxon>
        <taxon>Embryophyta</taxon>
        <taxon>Tracheophyta</taxon>
        <taxon>Spermatophyta</taxon>
        <taxon>Magnoliopsida</taxon>
        <taxon>eudicotyledons</taxon>
        <taxon>Gunneridae</taxon>
        <taxon>Pentapetalae</taxon>
        <taxon>rosids</taxon>
        <taxon>fabids</taxon>
        <taxon>Cucurbitales</taxon>
        <taxon>Cucurbitaceae</taxon>
        <taxon>Momordiceae</taxon>
        <taxon>Momordica</taxon>
    </lineage>
</organism>
<dbReference type="PANTHER" id="PTHR10782:SF4">
    <property type="entry name" value="TONALLI, ISOFORM E"/>
    <property type="match status" value="1"/>
</dbReference>
<dbReference type="GO" id="GO:0061665">
    <property type="term" value="F:SUMO ligase activity"/>
    <property type="evidence" value="ECO:0007669"/>
    <property type="project" value="TreeGrafter"/>
</dbReference>
<dbReference type="RefSeq" id="XP_022146074.1">
    <property type="nucleotide sequence ID" value="XM_022290382.1"/>
</dbReference>
<dbReference type="GeneID" id="111015363"/>
<dbReference type="GO" id="GO:0000785">
    <property type="term" value="C:chromatin"/>
    <property type="evidence" value="ECO:0007669"/>
    <property type="project" value="TreeGrafter"/>
</dbReference>
<reference evidence="2" key="1">
    <citation type="submission" date="2025-08" db="UniProtKB">
        <authorList>
            <consortium name="RefSeq"/>
        </authorList>
    </citation>
    <scope>IDENTIFICATION</scope>
    <source>
        <strain evidence="2">OHB3-1</strain>
    </source>
</reference>
<dbReference type="OrthoDB" id="10263264at2759"/>
<sequence>MDAPSPCELNLNKIAALIEGLALNVKHIGQFDPGQFYSICISLARSIDLSIANNKVPSQAHSLPGLLKQICQKKHTHQTKAAIMVLMISVKSACKMRWFSEKEAEELYSLANEIGSDFFGDVNTGQTNSLTTITTVMERFFPRMKLGQIIASVEVKPGYGVFATDFNISKTTQYSQQEKILLFVVQKDNIETSACLITPPQVNFLVNGRGVNGRTNTGYTDTGPQLPTNIACMLKLGSNLLQAVGNFNGRI</sequence>
<dbReference type="KEGG" id="mcha:111015363"/>
<evidence type="ECO:0000313" key="1">
    <source>
        <dbReference type="Proteomes" id="UP000504603"/>
    </source>
</evidence>